<dbReference type="GO" id="GO:0030436">
    <property type="term" value="P:asexual sporulation"/>
    <property type="evidence" value="ECO:0007669"/>
    <property type="project" value="InterPro"/>
</dbReference>
<comment type="similarity">
    <text evidence="1">Belongs to the peptidase U4 family.</text>
</comment>
<dbReference type="PIRSF" id="PIRSF018571">
    <property type="entry name" value="SpoIIGA"/>
    <property type="match status" value="1"/>
</dbReference>
<dbReference type="EC" id="3.4.23.-" evidence="1"/>
<keyword evidence="1" id="KW-0378">Hydrolase</keyword>
<dbReference type="RefSeq" id="WP_116552924.1">
    <property type="nucleotide sequence ID" value="NZ_QCZG01000001.1"/>
</dbReference>
<feature type="active site" evidence="2">
    <location>
        <position position="183"/>
    </location>
</feature>
<keyword evidence="1" id="KW-0064">Aspartyl protease</keyword>
<feature type="transmembrane region" description="Helical" evidence="3">
    <location>
        <begin position="6"/>
        <end position="27"/>
    </location>
</feature>
<dbReference type="GO" id="GO:0030435">
    <property type="term" value="P:sporulation resulting in formation of a cellular spore"/>
    <property type="evidence" value="ECO:0007669"/>
    <property type="project" value="UniProtKB-KW"/>
</dbReference>
<organism evidence="4 5">
    <name type="scientific">Pueribacillus theae</name>
    <dbReference type="NCBI Taxonomy" id="2171751"/>
    <lineage>
        <taxon>Bacteria</taxon>
        <taxon>Bacillati</taxon>
        <taxon>Bacillota</taxon>
        <taxon>Bacilli</taxon>
        <taxon>Bacillales</taxon>
        <taxon>Bacillaceae</taxon>
        <taxon>Pueribacillus</taxon>
    </lineage>
</organism>
<keyword evidence="3" id="KW-1133">Transmembrane helix</keyword>
<keyword evidence="5" id="KW-1185">Reference proteome</keyword>
<dbReference type="Proteomes" id="UP000245998">
    <property type="component" value="Unassembled WGS sequence"/>
</dbReference>
<keyword evidence="1" id="KW-0749">Sporulation</keyword>
<evidence type="ECO:0000313" key="5">
    <source>
        <dbReference type="Proteomes" id="UP000245998"/>
    </source>
</evidence>
<keyword evidence="1" id="KW-1003">Cell membrane</keyword>
<dbReference type="NCBIfam" id="TIGR02854">
    <property type="entry name" value="spore_II_GA"/>
    <property type="match status" value="1"/>
</dbReference>
<sequence>MAVYLDVIWFLNFCTDYLLLTLTGILLKRDIKKKRILISSAIASLYVLIIFTPCAQFFYHPAVKFVFSMFIVFIAFQFKRFSYFFQNVAMFYFVAFMIGGGLIAVRFFLQTDSQLLNAIAEMNVSSFGDPISWLFVIIGFPLLWIFSRNRFTNIEYRTMTYDQIADVEVHIEDEIFRLKGLIDSGNHLTDPLTKVPVMVMEQSHVNLPFDPERLLSGDPFEDSSHPWSARMRFVPYRSVGQEEQFMLAIRPDFIRIFYKNKTYTVKQLLVGLTNQRLSSEGDYDCILHPKMIMQSNTSNAS</sequence>
<dbReference type="Pfam" id="PF03419">
    <property type="entry name" value="Peptidase_U4"/>
    <property type="match status" value="1"/>
</dbReference>
<protein>
    <recommendedName>
        <fullName evidence="1">Sporulation sigma-E factor-processing peptidase</fullName>
        <ecNumber evidence="1">3.4.23.-</ecNumber>
    </recommendedName>
    <alternativeName>
        <fullName evidence="1">Membrane-associated aspartic protease</fullName>
    </alternativeName>
    <alternativeName>
        <fullName evidence="1">Stage II sporulation protein GA</fullName>
    </alternativeName>
</protein>
<dbReference type="GO" id="GO:0005886">
    <property type="term" value="C:plasma membrane"/>
    <property type="evidence" value="ECO:0007669"/>
    <property type="project" value="UniProtKB-SubCell"/>
</dbReference>
<dbReference type="InterPro" id="IPR005081">
    <property type="entry name" value="SpoIIGA"/>
</dbReference>
<evidence type="ECO:0000256" key="2">
    <source>
        <dbReference type="PIRSR" id="PIRSR018571-1"/>
    </source>
</evidence>
<dbReference type="AlphaFoldDB" id="A0A2U1K867"/>
<dbReference type="OrthoDB" id="2690199at2"/>
<dbReference type="GO" id="GO:0006508">
    <property type="term" value="P:proteolysis"/>
    <property type="evidence" value="ECO:0007669"/>
    <property type="project" value="UniProtKB-KW"/>
</dbReference>
<feature type="transmembrane region" description="Helical" evidence="3">
    <location>
        <begin position="36"/>
        <end position="52"/>
    </location>
</feature>
<feature type="transmembrane region" description="Helical" evidence="3">
    <location>
        <begin position="88"/>
        <end position="110"/>
    </location>
</feature>
<comment type="caution">
    <text evidence="4">The sequence shown here is derived from an EMBL/GenBank/DDBJ whole genome shotgun (WGS) entry which is preliminary data.</text>
</comment>
<proteinExistence type="inferred from homology"/>
<keyword evidence="1" id="KW-0645">Protease</keyword>
<keyword evidence="1 3" id="KW-0472">Membrane</keyword>
<name>A0A2U1K867_9BACI</name>
<reference evidence="4 5" key="1">
    <citation type="submission" date="2018-04" db="EMBL/GenBank/DDBJ databases">
        <title>Camelliibacillus theae gen. nov., sp. nov., isolated from Pu'er tea.</title>
        <authorList>
            <person name="Niu L."/>
        </authorList>
    </citation>
    <scope>NUCLEOTIDE SEQUENCE [LARGE SCALE GENOMIC DNA]</scope>
    <source>
        <strain evidence="4 5">T8</strain>
    </source>
</reference>
<dbReference type="GO" id="GO:0004190">
    <property type="term" value="F:aspartic-type endopeptidase activity"/>
    <property type="evidence" value="ECO:0007669"/>
    <property type="project" value="UniProtKB-KW"/>
</dbReference>
<accession>A0A2U1K867</accession>
<keyword evidence="3" id="KW-0812">Transmembrane</keyword>
<feature type="transmembrane region" description="Helical" evidence="3">
    <location>
        <begin position="58"/>
        <end position="76"/>
    </location>
</feature>
<comment type="subcellular location">
    <subcellularLocation>
        <location evidence="1">Cell membrane</location>
    </subcellularLocation>
</comment>
<comment type="function">
    <text evidence="1">Probable aspartic protease that is responsible for the proteolytic cleavage of the RNA polymerase sigma E factor (SigE/spoIIGB) to yield the active peptide in the mother cell during sporulation. Responds to a signal from the forespore that is triggered by the extracellular signal protein SpoIIR.</text>
</comment>
<comment type="subunit">
    <text evidence="1">Self-associates. Interacts with SigE. Interacts with SpoIIR.</text>
</comment>
<evidence type="ECO:0000256" key="3">
    <source>
        <dbReference type="SAM" id="Phobius"/>
    </source>
</evidence>
<dbReference type="EMBL" id="QCZG01000001">
    <property type="protein sequence ID" value="PWA13419.1"/>
    <property type="molecule type" value="Genomic_DNA"/>
</dbReference>
<evidence type="ECO:0000256" key="1">
    <source>
        <dbReference type="PIRNR" id="PIRNR018571"/>
    </source>
</evidence>
<evidence type="ECO:0000313" key="4">
    <source>
        <dbReference type="EMBL" id="PWA13419.1"/>
    </source>
</evidence>
<gene>
    <name evidence="4" type="primary">spoIIGA</name>
    <name evidence="4" type="ORF">DCC39_00565</name>
</gene>
<feature type="transmembrane region" description="Helical" evidence="3">
    <location>
        <begin position="130"/>
        <end position="147"/>
    </location>
</feature>